<dbReference type="RefSeq" id="WP_012994910.1">
    <property type="nucleotide sequence ID" value="NZ_JAURUP010000020.1"/>
</dbReference>
<dbReference type="InterPro" id="IPR004358">
    <property type="entry name" value="Sig_transdc_His_kin-like_C"/>
</dbReference>
<keyword evidence="3" id="KW-0597">Phosphoprotein</keyword>
<evidence type="ECO:0000256" key="8">
    <source>
        <dbReference type="ARBA" id="ARBA00023012"/>
    </source>
</evidence>
<evidence type="ECO:0000256" key="5">
    <source>
        <dbReference type="ARBA" id="ARBA00022741"/>
    </source>
</evidence>
<keyword evidence="5" id="KW-0547">Nucleotide-binding</keyword>
<keyword evidence="8" id="KW-0902">Two-component regulatory system</keyword>
<dbReference type="PRINTS" id="PR00344">
    <property type="entry name" value="BCTRLSENSOR"/>
</dbReference>
<keyword evidence="6 10" id="KW-0418">Kinase</keyword>
<dbReference type="PANTHER" id="PTHR43065">
    <property type="entry name" value="SENSOR HISTIDINE KINASE"/>
    <property type="match status" value="1"/>
</dbReference>
<dbReference type="GO" id="GO:0016301">
    <property type="term" value="F:kinase activity"/>
    <property type="evidence" value="ECO:0007669"/>
    <property type="project" value="UniProtKB-KW"/>
</dbReference>
<dbReference type="EC" id="2.7.13.3" evidence="2"/>
<dbReference type="Proteomes" id="UP001223886">
    <property type="component" value="Unassembled WGS sequence"/>
</dbReference>
<dbReference type="SMART" id="SM00387">
    <property type="entry name" value="HATPase_c"/>
    <property type="match status" value="1"/>
</dbReference>
<keyword evidence="7" id="KW-0067">ATP-binding</keyword>
<organism evidence="10 11">
    <name type="scientific">Thermoanaerobacter pentosaceus</name>
    <dbReference type="NCBI Taxonomy" id="694059"/>
    <lineage>
        <taxon>Bacteria</taxon>
        <taxon>Bacillati</taxon>
        <taxon>Bacillota</taxon>
        <taxon>Clostridia</taxon>
        <taxon>Thermoanaerobacterales</taxon>
        <taxon>Thermoanaerobacteraceae</taxon>
        <taxon>Thermoanaerobacter</taxon>
    </lineage>
</organism>
<gene>
    <name evidence="10" type="ORF">J2S24_001865</name>
</gene>
<comment type="caution">
    <text evidence="10">The sequence shown here is derived from an EMBL/GenBank/DDBJ whole genome shotgun (WGS) entry which is preliminary data.</text>
</comment>
<evidence type="ECO:0000259" key="9">
    <source>
        <dbReference type="PROSITE" id="PS50109"/>
    </source>
</evidence>
<dbReference type="EMBL" id="JAURUP010000020">
    <property type="protein sequence ID" value="MDP9751355.1"/>
    <property type="molecule type" value="Genomic_DNA"/>
</dbReference>
<dbReference type="PANTHER" id="PTHR43065:SF10">
    <property type="entry name" value="PEROXIDE STRESS-ACTIVATED HISTIDINE KINASE MAK3"/>
    <property type="match status" value="1"/>
</dbReference>
<protein>
    <recommendedName>
        <fullName evidence="2">histidine kinase</fullName>
        <ecNumber evidence="2">2.7.13.3</ecNumber>
    </recommendedName>
</protein>
<reference evidence="10 11" key="1">
    <citation type="submission" date="2023-07" db="EMBL/GenBank/DDBJ databases">
        <title>Genomic Encyclopedia of Type Strains, Phase IV (KMG-IV): sequencing the most valuable type-strain genomes for metagenomic binning, comparative biology and taxonomic classification.</title>
        <authorList>
            <person name="Goeker M."/>
        </authorList>
    </citation>
    <scope>NUCLEOTIDE SEQUENCE [LARGE SCALE GENOMIC DNA]</scope>
    <source>
        <strain evidence="10 11">DSM 25963</strain>
    </source>
</reference>
<evidence type="ECO:0000256" key="2">
    <source>
        <dbReference type="ARBA" id="ARBA00012438"/>
    </source>
</evidence>
<dbReference type="SUPFAM" id="SSF55874">
    <property type="entry name" value="ATPase domain of HSP90 chaperone/DNA topoisomerase II/histidine kinase"/>
    <property type="match status" value="1"/>
</dbReference>
<evidence type="ECO:0000256" key="4">
    <source>
        <dbReference type="ARBA" id="ARBA00022679"/>
    </source>
</evidence>
<dbReference type="PROSITE" id="PS50109">
    <property type="entry name" value="HIS_KIN"/>
    <property type="match status" value="1"/>
</dbReference>
<name>A0ABT9M5J4_9THEO</name>
<evidence type="ECO:0000256" key="1">
    <source>
        <dbReference type="ARBA" id="ARBA00000085"/>
    </source>
</evidence>
<keyword evidence="4" id="KW-0808">Transferase</keyword>
<dbReference type="InterPro" id="IPR003594">
    <property type="entry name" value="HATPase_dom"/>
</dbReference>
<evidence type="ECO:0000256" key="7">
    <source>
        <dbReference type="ARBA" id="ARBA00022840"/>
    </source>
</evidence>
<dbReference type="InterPro" id="IPR036890">
    <property type="entry name" value="HATPase_C_sf"/>
</dbReference>
<accession>A0ABT9M5J4</accession>
<sequence>MKELALYILDLAQNSIRARAKNICVEINIDTSKDMLKVSIEDDGCGMKEELLKKVTDPFVTTRKERKVGLGIPLFKELVQQCEGNFEIFSEEGKGTKIMGTFKLSSVDLVPLGDIASTIVSLILSAPEVDIVYKYNKDNHEFLFDTKELKKILKGVNINDIKVLNWIKEYINENMKGDMEVE</sequence>
<evidence type="ECO:0000313" key="11">
    <source>
        <dbReference type="Proteomes" id="UP001223886"/>
    </source>
</evidence>
<evidence type="ECO:0000256" key="6">
    <source>
        <dbReference type="ARBA" id="ARBA00022777"/>
    </source>
</evidence>
<proteinExistence type="predicted"/>
<dbReference type="InterPro" id="IPR005467">
    <property type="entry name" value="His_kinase_dom"/>
</dbReference>
<dbReference type="Pfam" id="PF02518">
    <property type="entry name" value="HATPase_c"/>
    <property type="match status" value="1"/>
</dbReference>
<feature type="domain" description="Histidine kinase" evidence="9">
    <location>
        <begin position="1"/>
        <end position="106"/>
    </location>
</feature>
<evidence type="ECO:0000256" key="3">
    <source>
        <dbReference type="ARBA" id="ARBA00022553"/>
    </source>
</evidence>
<comment type="catalytic activity">
    <reaction evidence="1">
        <text>ATP + protein L-histidine = ADP + protein N-phospho-L-histidine.</text>
        <dbReference type="EC" id="2.7.13.3"/>
    </reaction>
</comment>
<keyword evidence="11" id="KW-1185">Reference proteome</keyword>
<evidence type="ECO:0000313" key="10">
    <source>
        <dbReference type="EMBL" id="MDP9751355.1"/>
    </source>
</evidence>
<dbReference type="Gene3D" id="3.30.565.10">
    <property type="entry name" value="Histidine kinase-like ATPase, C-terminal domain"/>
    <property type="match status" value="1"/>
</dbReference>